<dbReference type="Gene3D" id="3.30.70.100">
    <property type="match status" value="1"/>
</dbReference>
<dbReference type="Pfam" id="PF07876">
    <property type="entry name" value="Dabb"/>
    <property type="match status" value="1"/>
</dbReference>
<dbReference type="PROSITE" id="PS51502">
    <property type="entry name" value="S_R_A_B_BARREL"/>
    <property type="match status" value="1"/>
</dbReference>
<dbReference type="Proteomes" id="UP001147782">
    <property type="component" value="Unassembled WGS sequence"/>
</dbReference>
<sequence>MTIVHIVLFKFQPETSPTIREKFITELKTLKNLHCVQSQRLVVGGPSITDPASKSKGFQYALVSYHENRAALDAYQASSEHERVTHTYFIPYREDLVRFDFEVEEGDEHLLGFGGVSGSEI</sequence>
<dbReference type="RefSeq" id="XP_056550629.1">
    <property type="nucleotide sequence ID" value="XM_056704669.1"/>
</dbReference>
<keyword evidence="4" id="KW-1185">Reference proteome</keyword>
<dbReference type="EMBL" id="JAPZBS010000009">
    <property type="protein sequence ID" value="KAJ5359343.1"/>
    <property type="molecule type" value="Genomic_DNA"/>
</dbReference>
<evidence type="ECO:0000313" key="4">
    <source>
        <dbReference type="Proteomes" id="UP001147782"/>
    </source>
</evidence>
<proteinExistence type="predicted"/>
<dbReference type="SMART" id="SM00886">
    <property type="entry name" value="Dabb"/>
    <property type="match status" value="1"/>
</dbReference>
<dbReference type="InterPro" id="IPR044662">
    <property type="entry name" value="HS1/DABB1-like"/>
</dbReference>
<dbReference type="OrthoDB" id="42919at2759"/>
<evidence type="ECO:0000256" key="1">
    <source>
        <dbReference type="ARBA" id="ARBA00011738"/>
    </source>
</evidence>
<reference evidence="3" key="1">
    <citation type="submission" date="2022-11" db="EMBL/GenBank/DDBJ databases">
        <authorList>
            <person name="Petersen C."/>
        </authorList>
    </citation>
    <scope>NUCLEOTIDE SEQUENCE</scope>
    <source>
        <strain evidence="3">IBT 29864</strain>
    </source>
</reference>
<dbReference type="PANTHER" id="PTHR33178:SF17">
    <property type="entry name" value="STRESS-RESPONSE A_B BARREL DOMAIN-CONTAINING PROTEIN"/>
    <property type="match status" value="1"/>
</dbReference>
<dbReference type="AlphaFoldDB" id="A0A9W9RFK4"/>
<organism evidence="3 4">
    <name type="scientific">Penicillium cataractarum</name>
    <dbReference type="NCBI Taxonomy" id="2100454"/>
    <lineage>
        <taxon>Eukaryota</taxon>
        <taxon>Fungi</taxon>
        <taxon>Dikarya</taxon>
        <taxon>Ascomycota</taxon>
        <taxon>Pezizomycotina</taxon>
        <taxon>Eurotiomycetes</taxon>
        <taxon>Eurotiomycetidae</taxon>
        <taxon>Eurotiales</taxon>
        <taxon>Aspergillaceae</taxon>
        <taxon>Penicillium</taxon>
    </lineage>
</organism>
<dbReference type="SUPFAM" id="SSF54909">
    <property type="entry name" value="Dimeric alpha+beta barrel"/>
    <property type="match status" value="1"/>
</dbReference>
<dbReference type="InterPro" id="IPR011008">
    <property type="entry name" value="Dimeric_a/b-barrel"/>
</dbReference>
<feature type="domain" description="Stress-response A/B barrel" evidence="2">
    <location>
        <begin position="3"/>
        <end position="101"/>
    </location>
</feature>
<comment type="subunit">
    <text evidence="1">Homodimer.</text>
</comment>
<evidence type="ECO:0000313" key="3">
    <source>
        <dbReference type="EMBL" id="KAJ5359343.1"/>
    </source>
</evidence>
<evidence type="ECO:0000259" key="2">
    <source>
        <dbReference type="PROSITE" id="PS51502"/>
    </source>
</evidence>
<gene>
    <name evidence="3" type="ORF">N7496_011756</name>
</gene>
<dbReference type="GeneID" id="81443848"/>
<protein>
    <recommendedName>
        <fullName evidence="2">Stress-response A/B barrel domain-containing protein</fullName>
    </recommendedName>
</protein>
<dbReference type="InterPro" id="IPR013097">
    <property type="entry name" value="Dabb"/>
</dbReference>
<name>A0A9W9RFK4_9EURO</name>
<reference evidence="3" key="2">
    <citation type="journal article" date="2023" name="IMA Fungus">
        <title>Comparative genomic study of the Penicillium genus elucidates a diverse pangenome and 15 lateral gene transfer events.</title>
        <authorList>
            <person name="Petersen C."/>
            <person name="Sorensen T."/>
            <person name="Nielsen M.R."/>
            <person name="Sondergaard T.E."/>
            <person name="Sorensen J.L."/>
            <person name="Fitzpatrick D.A."/>
            <person name="Frisvad J.C."/>
            <person name="Nielsen K.L."/>
        </authorList>
    </citation>
    <scope>NUCLEOTIDE SEQUENCE</scope>
    <source>
        <strain evidence="3">IBT 29864</strain>
    </source>
</reference>
<dbReference type="PANTHER" id="PTHR33178">
    <property type="match status" value="1"/>
</dbReference>
<accession>A0A9W9RFK4</accession>
<comment type="caution">
    <text evidence="3">The sequence shown here is derived from an EMBL/GenBank/DDBJ whole genome shotgun (WGS) entry which is preliminary data.</text>
</comment>